<sequence length="139" mass="15700">MANQLAESLAEMGDQVFPNDILMEIFTRIDSKTAARCKIASTTWPVRLSSDEFRRDNTLANIEKHHKVLLQIGEQEMYYSTESFCLVDCIDGGKVAAPMPEQLGPCGWWSVISSDCGMICVRYSQTGFDTRLMIWNPLL</sequence>
<dbReference type="AlphaFoldDB" id="A0A444XJ08"/>
<gene>
    <name evidence="1" type="ORF">Ahy_B09g096191</name>
</gene>
<name>A0A444XJ08_ARAHY</name>
<dbReference type="InterPro" id="IPR036047">
    <property type="entry name" value="F-box-like_dom_sf"/>
</dbReference>
<accession>A0A444XJ08</accession>
<protein>
    <recommendedName>
        <fullName evidence="3">F-box domain-containing protein</fullName>
    </recommendedName>
</protein>
<evidence type="ECO:0000313" key="1">
    <source>
        <dbReference type="EMBL" id="RYQ89659.1"/>
    </source>
</evidence>
<proteinExistence type="predicted"/>
<comment type="caution">
    <text evidence="1">The sequence shown here is derived from an EMBL/GenBank/DDBJ whole genome shotgun (WGS) entry which is preliminary data.</text>
</comment>
<dbReference type="Proteomes" id="UP000289738">
    <property type="component" value="Chromosome B09"/>
</dbReference>
<evidence type="ECO:0000313" key="2">
    <source>
        <dbReference type="Proteomes" id="UP000289738"/>
    </source>
</evidence>
<keyword evidence="2" id="KW-1185">Reference proteome</keyword>
<organism evidence="1 2">
    <name type="scientific">Arachis hypogaea</name>
    <name type="common">Peanut</name>
    <dbReference type="NCBI Taxonomy" id="3818"/>
    <lineage>
        <taxon>Eukaryota</taxon>
        <taxon>Viridiplantae</taxon>
        <taxon>Streptophyta</taxon>
        <taxon>Embryophyta</taxon>
        <taxon>Tracheophyta</taxon>
        <taxon>Spermatophyta</taxon>
        <taxon>Magnoliopsida</taxon>
        <taxon>eudicotyledons</taxon>
        <taxon>Gunneridae</taxon>
        <taxon>Pentapetalae</taxon>
        <taxon>rosids</taxon>
        <taxon>fabids</taxon>
        <taxon>Fabales</taxon>
        <taxon>Fabaceae</taxon>
        <taxon>Papilionoideae</taxon>
        <taxon>50 kb inversion clade</taxon>
        <taxon>dalbergioids sensu lato</taxon>
        <taxon>Dalbergieae</taxon>
        <taxon>Pterocarpus clade</taxon>
        <taxon>Arachis</taxon>
    </lineage>
</organism>
<dbReference type="SUPFAM" id="SSF81383">
    <property type="entry name" value="F-box domain"/>
    <property type="match status" value="1"/>
</dbReference>
<evidence type="ECO:0008006" key="3">
    <source>
        <dbReference type="Google" id="ProtNLM"/>
    </source>
</evidence>
<reference evidence="1 2" key="1">
    <citation type="submission" date="2019-01" db="EMBL/GenBank/DDBJ databases">
        <title>Sequencing of cultivated peanut Arachis hypogaea provides insights into genome evolution and oil improvement.</title>
        <authorList>
            <person name="Chen X."/>
        </authorList>
    </citation>
    <scope>NUCLEOTIDE SEQUENCE [LARGE SCALE GENOMIC DNA]</scope>
    <source>
        <strain evidence="2">cv. Fuhuasheng</strain>
        <tissue evidence="1">Leaves</tissue>
    </source>
</reference>
<dbReference type="EMBL" id="SDMP01000019">
    <property type="protein sequence ID" value="RYQ89659.1"/>
    <property type="molecule type" value="Genomic_DNA"/>
</dbReference>